<dbReference type="PANTHER" id="PTHR43413:SF1">
    <property type="entry name" value="SIROHEME DECARBOXYLASE NIRL SUBUNIT"/>
    <property type="match status" value="1"/>
</dbReference>
<comment type="pathway">
    <text evidence="2">Porphyrin-containing compound metabolism.</text>
</comment>
<reference evidence="9" key="1">
    <citation type="submission" date="2017-04" db="EMBL/GenBank/DDBJ databases">
        <authorList>
            <person name="Song Y."/>
            <person name="Cho B.-K."/>
        </authorList>
    </citation>
    <scope>NUCLEOTIDE SEQUENCE [LARGE SCALE GENOMIC DNA]</scope>
    <source>
        <strain evidence="9">SL1</strain>
    </source>
</reference>
<dbReference type="Pfam" id="PF22451">
    <property type="entry name" value="NirdL-like_HTH"/>
    <property type="match status" value="1"/>
</dbReference>
<dbReference type="InterPro" id="IPR050684">
    <property type="entry name" value="HTH-Siroheme_Decarb"/>
</dbReference>
<evidence type="ECO:0000256" key="5">
    <source>
        <dbReference type="ARBA" id="ARBA00048470"/>
    </source>
</evidence>
<dbReference type="EMBL" id="CP020953">
    <property type="protein sequence ID" value="AWI04157.1"/>
    <property type="molecule type" value="Genomic_DNA"/>
</dbReference>
<dbReference type="InterPro" id="IPR053953">
    <property type="entry name" value="NirdL-like_HTH"/>
</dbReference>
<keyword evidence="1" id="KW-0456">Lyase</keyword>
<evidence type="ECO:0000313" key="9">
    <source>
        <dbReference type="Proteomes" id="UP000244910"/>
    </source>
</evidence>
<dbReference type="Proteomes" id="UP000244910">
    <property type="component" value="Chromosome"/>
</dbReference>
<dbReference type="InterPro" id="IPR036390">
    <property type="entry name" value="WH_DNA-bd_sf"/>
</dbReference>
<dbReference type="InterPro" id="IPR036388">
    <property type="entry name" value="WH-like_DNA-bd_sf"/>
</dbReference>
<dbReference type="RefSeq" id="WP_032077505.1">
    <property type="nucleotide sequence ID" value="NZ_CP020953.1"/>
</dbReference>
<evidence type="ECO:0000256" key="4">
    <source>
        <dbReference type="ARBA" id="ARBA00023471"/>
    </source>
</evidence>
<organism evidence="8 9">
    <name type="scientific">Clostridium drakei</name>
    <dbReference type="NCBI Taxonomy" id="332101"/>
    <lineage>
        <taxon>Bacteria</taxon>
        <taxon>Bacillati</taxon>
        <taxon>Bacillota</taxon>
        <taxon>Clostridia</taxon>
        <taxon>Eubacteriales</taxon>
        <taxon>Clostridiaceae</taxon>
        <taxon>Clostridium</taxon>
    </lineage>
</organism>
<name>A0A2U8DN26_9CLOT</name>
<dbReference type="Gene3D" id="1.10.10.10">
    <property type="entry name" value="Winged helix-like DNA-binding domain superfamily/Winged helix DNA-binding domain"/>
    <property type="match status" value="1"/>
</dbReference>
<dbReference type="GO" id="GO:0016829">
    <property type="term" value="F:lyase activity"/>
    <property type="evidence" value="ECO:0007669"/>
    <property type="project" value="UniProtKB-KW"/>
</dbReference>
<evidence type="ECO:0000259" key="7">
    <source>
        <dbReference type="Pfam" id="PF22451"/>
    </source>
</evidence>
<proteinExistence type="inferred from homology"/>
<dbReference type="EC" id="4.1.1.111" evidence="4"/>
<sequence length="152" mass="17579">MDNVDKRLLNLLQEGLPVKYRPFLILGKKLGVSEEEIISRIEKLKSQGYIRRLGGIFDSKNLGYFSTLCAMKVPEKSIDYTAKIVNSYDEITHNYIRNDEYNMWFTIIAPSEHRIIEIIENIKKKTSIEDILNLPSSKVFKVKVSLDVINNV</sequence>
<keyword evidence="9" id="KW-1185">Reference proteome</keyword>
<evidence type="ECO:0000259" key="6">
    <source>
        <dbReference type="Pfam" id="PF17805"/>
    </source>
</evidence>
<dbReference type="InterPro" id="IPR040523">
    <property type="entry name" value="AsnC_trans_reg2"/>
</dbReference>
<dbReference type="Gene3D" id="3.30.70.3460">
    <property type="match status" value="1"/>
</dbReference>
<dbReference type="SUPFAM" id="SSF46785">
    <property type="entry name" value="Winged helix' DNA-binding domain"/>
    <property type="match status" value="1"/>
</dbReference>
<accession>A0A2U8DN26</accession>
<comment type="catalytic activity">
    <reaction evidence="5">
        <text>siroheme + 2 H(+) = 12,18-didecarboxysiroheme + 2 CO2</text>
        <dbReference type="Rhea" id="RHEA:19093"/>
        <dbReference type="ChEBI" id="CHEBI:15378"/>
        <dbReference type="ChEBI" id="CHEBI:16526"/>
        <dbReference type="ChEBI" id="CHEBI:60052"/>
        <dbReference type="ChEBI" id="CHEBI:140497"/>
        <dbReference type="EC" id="4.1.1.111"/>
    </reaction>
</comment>
<evidence type="ECO:0000313" key="8">
    <source>
        <dbReference type="EMBL" id="AWI04157.1"/>
    </source>
</evidence>
<dbReference type="SMART" id="SM00344">
    <property type="entry name" value="HTH_ASNC"/>
    <property type="match status" value="1"/>
</dbReference>
<dbReference type="AlphaFoldDB" id="A0A2U8DN26"/>
<evidence type="ECO:0000256" key="2">
    <source>
        <dbReference type="ARBA" id="ARBA00023444"/>
    </source>
</evidence>
<protein>
    <recommendedName>
        <fullName evidence="4">siroheme decarboxylase</fullName>
        <ecNumber evidence="4">4.1.1.111</ecNumber>
    </recommendedName>
</protein>
<comment type="similarity">
    <text evidence="3">Belongs to the Ahb/Nir family.</text>
</comment>
<dbReference type="KEGG" id="cdrk:B9W14_06485"/>
<feature type="domain" description="Siroheme decarboxylase NirL-like HTH" evidence="7">
    <location>
        <begin position="5"/>
        <end position="51"/>
    </location>
</feature>
<dbReference type="InterPro" id="IPR019888">
    <property type="entry name" value="Tscrpt_reg_AsnC-like"/>
</dbReference>
<gene>
    <name evidence="8" type="ORF">B9W14_06485</name>
</gene>
<dbReference type="Pfam" id="PF17805">
    <property type="entry name" value="AsnC_trans_reg2"/>
    <property type="match status" value="1"/>
</dbReference>
<dbReference type="OrthoDB" id="9806536at2"/>
<evidence type="ECO:0000256" key="3">
    <source>
        <dbReference type="ARBA" id="ARBA00023457"/>
    </source>
</evidence>
<evidence type="ECO:0000256" key="1">
    <source>
        <dbReference type="ARBA" id="ARBA00023239"/>
    </source>
</evidence>
<feature type="domain" description="Siroheme decarboxylase AsnC-like ligand binding" evidence="6">
    <location>
        <begin position="62"/>
        <end position="141"/>
    </location>
</feature>
<dbReference type="PANTHER" id="PTHR43413">
    <property type="entry name" value="TRANSCRIPTIONAL REGULATOR, ASNC FAMILY"/>
    <property type="match status" value="1"/>
</dbReference>